<sequence>YIPLRANFELLGGEEGEKLEAISNICSSSQTQLHKIKGKYCEAIETAPIEETPSLLYLNKNRKFINPADPNSEKHKAEQYQYVQRFKSVESGRISWKKCFEQGYLDDIKVIKYF</sequence>
<protein>
    <submittedName>
        <fullName evidence="1">Uncharacterized protein</fullName>
    </submittedName>
</protein>
<gene>
    <name evidence="1" type="ORF">BCV72DRAFT_208115</name>
</gene>
<dbReference type="AlphaFoldDB" id="A0A1X0R210"/>
<organism evidence="1">
    <name type="scientific">Rhizopus microsporus var. microsporus</name>
    <dbReference type="NCBI Taxonomy" id="86635"/>
    <lineage>
        <taxon>Eukaryota</taxon>
        <taxon>Fungi</taxon>
        <taxon>Fungi incertae sedis</taxon>
        <taxon>Mucoromycota</taxon>
        <taxon>Mucoromycotina</taxon>
        <taxon>Mucoromycetes</taxon>
        <taxon>Mucorales</taxon>
        <taxon>Mucorineae</taxon>
        <taxon>Rhizopodaceae</taxon>
        <taxon>Rhizopus</taxon>
    </lineage>
</organism>
<accession>A0A1X0R210</accession>
<proteinExistence type="predicted"/>
<feature type="non-terminal residue" evidence="1">
    <location>
        <position position="1"/>
    </location>
</feature>
<dbReference type="VEuPathDB" id="FungiDB:BCV72DRAFT_208115"/>
<reference evidence="1" key="1">
    <citation type="journal article" date="2016" name="Proc. Natl. Acad. Sci. U.S.A.">
        <title>Lipid metabolic changes in an early divergent fungus govern the establishment of a mutualistic symbiosis with endobacteria.</title>
        <authorList>
            <person name="Lastovetsky O.A."/>
            <person name="Gaspar M.L."/>
            <person name="Mondo S.J."/>
            <person name="LaButti K.M."/>
            <person name="Sandor L."/>
            <person name="Grigoriev I.V."/>
            <person name="Henry S.A."/>
            <person name="Pawlowska T.E."/>
        </authorList>
    </citation>
    <scope>NUCLEOTIDE SEQUENCE [LARGE SCALE GENOMIC DNA]</scope>
    <source>
        <strain evidence="1">ATCC 52814</strain>
    </source>
</reference>
<dbReference type="EMBL" id="KV921931">
    <property type="protein sequence ID" value="ORE06016.1"/>
    <property type="molecule type" value="Genomic_DNA"/>
</dbReference>
<evidence type="ECO:0000313" key="1">
    <source>
        <dbReference type="EMBL" id="ORE06016.1"/>
    </source>
</evidence>
<dbReference type="Proteomes" id="UP000242414">
    <property type="component" value="Unassembled WGS sequence"/>
</dbReference>
<name>A0A1X0R210_RHIZD</name>
<dbReference type="OrthoDB" id="2263259at2759"/>